<dbReference type="Proteomes" id="UP000355283">
    <property type="component" value="Unassembled WGS sequence"/>
</dbReference>
<evidence type="ECO:0000259" key="2">
    <source>
        <dbReference type="Pfam" id="PF01575"/>
    </source>
</evidence>
<evidence type="ECO:0000313" key="4">
    <source>
        <dbReference type="Proteomes" id="UP000355283"/>
    </source>
</evidence>
<name>A0A4D9D4N5_9STRA</name>
<keyword evidence="1" id="KW-1133">Transmembrane helix</keyword>
<sequence length="378" mass="40920">MAPSPLGAMLARVQGALPGNFVPILATVVVSLLTLVLIAHVIEDHMSKGGADTFYPSVANTRVLSYKLLTGALSKGSKWKKDVQKENFHLCDRVLSAQLSLLPHTEHVVDMSRVCELPSSAPSPRVHLPFVYPAVLMVYPNCLLFTKPEYPFPAIGSVHVFNRTVIHRPLSVEEEYAALLKVDPVVKPAKKGTEVTFISTLRDKTGAVVWSNASTFLVLHKRLQTMTPTVKPDRELQPPTTTAPVVNTTWSLPANMGRQYAAVAKDNNPIHTSALAAKAFGFPGVIMHGMYFIVRAAAECQAVVEKSNGLGKLGYPVEVRAKFVRPVVLPHKVGFKVTPIVATEGSKGGSGAAPRALRYEVLNKAGKIAVEGEFSYRG</sequence>
<dbReference type="OrthoDB" id="533830at2759"/>
<proteinExistence type="predicted"/>
<dbReference type="Gene3D" id="3.10.129.10">
    <property type="entry name" value="Hotdog Thioesterase"/>
    <property type="match status" value="1"/>
</dbReference>
<dbReference type="SUPFAM" id="SSF54637">
    <property type="entry name" value="Thioesterase/thiol ester dehydrase-isomerase"/>
    <property type="match status" value="2"/>
</dbReference>
<dbReference type="AlphaFoldDB" id="A0A4D9D4N5"/>
<dbReference type="EMBL" id="SDOX01000008">
    <property type="protein sequence ID" value="TFJ86522.1"/>
    <property type="molecule type" value="Genomic_DNA"/>
</dbReference>
<gene>
    <name evidence="3" type="ORF">NSK_002179</name>
</gene>
<dbReference type="Pfam" id="PF01575">
    <property type="entry name" value="MaoC_dehydratas"/>
    <property type="match status" value="1"/>
</dbReference>
<dbReference type="PANTHER" id="PTHR43841:SF3">
    <property type="entry name" value="(3R)-HYDROXYACYL-ACP DEHYDRATASE SUBUNIT HADB"/>
    <property type="match status" value="1"/>
</dbReference>
<keyword evidence="1" id="KW-0472">Membrane</keyword>
<comment type="caution">
    <text evidence="3">The sequence shown here is derived from an EMBL/GenBank/DDBJ whole genome shotgun (WGS) entry which is preliminary data.</text>
</comment>
<organism evidence="3 4">
    <name type="scientific">Nannochloropsis salina CCMP1776</name>
    <dbReference type="NCBI Taxonomy" id="1027361"/>
    <lineage>
        <taxon>Eukaryota</taxon>
        <taxon>Sar</taxon>
        <taxon>Stramenopiles</taxon>
        <taxon>Ochrophyta</taxon>
        <taxon>Eustigmatophyceae</taxon>
        <taxon>Eustigmatales</taxon>
        <taxon>Monodopsidaceae</taxon>
        <taxon>Microchloropsis</taxon>
        <taxon>Microchloropsis salina</taxon>
    </lineage>
</organism>
<feature type="domain" description="MaoC-like" evidence="2">
    <location>
        <begin position="243"/>
        <end position="337"/>
    </location>
</feature>
<keyword evidence="1" id="KW-0812">Transmembrane</keyword>
<reference evidence="3 4" key="1">
    <citation type="submission" date="2019-01" db="EMBL/GenBank/DDBJ databases">
        <title>Nuclear Genome Assembly of the Microalgal Biofuel strain Nannochloropsis salina CCMP1776.</title>
        <authorList>
            <person name="Hovde B."/>
        </authorList>
    </citation>
    <scope>NUCLEOTIDE SEQUENCE [LARGE SCALE GENOMIC DNA]</scope>
    <source>
        <strain evidence="3 4">CCMP1776</strain>
    </source>
</reference>
<protein>
    <recommendedName>
        <fullName evidence="2">MaoC-like domain-containing protein</fullName>
    </recommendedName>
</protein>
<evidence type="ECO:0000313" key="3">
    <source>
        <dbReference type="EMBL" id="TFJ86522.1"/>
    </source>
</evidence>
<feature type="transmembrane region" description="Helical" evidence="1">
    <location>
        <begin position="20"/>
        <end position="42"/>
    </location>
</feature>
<keyword evidence="4" id="KW-1185">Reference proteome</keyword>
<evidence type="ECO:0000256" key="1">
    <source>
        <dbReference type="SAM" id="Phobius"/>
    </source>
</evidence>
<dbReference type="PANTHER" id="PTHR43841">
    <property type="entry name" value="3-HYDROXYACYL-THIOESTER DEHYDRATASE HTDX-RELATED"/>
    <property type="match status" value="1"/>
</dbReference>
<dbReference type="InterPro" id="IPR029069">
    <property type="entry name" value="HotDog_dom_sf"/>
</dbReference>
<dbReference type="InterPro" id="IPR002539">
    <property type="entry name" value="MaoC-like_dom"/>
</dbReference>
<accession>A0A4D9D4N5</accession>